<dbReference type="EMBL" id="AJTF01000121">
    <property type="protein sequence ID" value="EIJ23980.1"/>
    <property type="molecule type" value="Genomic_DNA"/>
</dbReference>
<dbReference type="RefSeq" id="WP_007056019.1">
    <property type="nucleotide sequence ID" value="NZ_AJTF01000121.1"/>
</dbReference>
<reference evidence="1 2" key="1">
    <citation type="journal article" date="2013" name="Genome Announc.">
        <title>Draft Genome Sequences of Two Pairs of Human Intestinal Bifidobacterium longum subsp. longum Strains, 44B and 1-6B and 35B and 2-2B, Consecutively Isolated from Two Children after a 5-Year Time Period.</title>
        <authorList>
            <person name="Shkoporov A.N."/>
            <person name="Efimov B.A."/>
            <person name="Khokhlova E.V."/>
            <person name="Chaplin A.V."/>
            <person name="Kafarskaya L.I."/>
            <person name="Durkin A.S."/>
            <person name="McCorrison J."/>
            <person name="Torralba M."/>
            <person name="Gillis M."/>
            <person name="Sutton G."/>
            <person name="Weibel D.B."/>
            <person name="Nelson K.E."/>
            <person name="Smeianov V.V."/>
        </authorList>
    </citation>
    <scope>NUCLEOTIDE SEQUENCE [LARGE SCALE GENOMIC DNA]</scope>
    <source>
        <strain evidence="1 2">1-6B</strain>
    </source>
</reference>
<organism evidence="1 2">
    <name type="scientific">Bifidobacterium longum subsp. longum 1-6B</name>
    <dbReference type="NCBI Taxonomy" id="1161744"/>
    <lineage>
        <taxon>Bacteria</taxon>
        <taxon>Bacillati</taxon>
        <taxon>Actinomycetota</taxon>
        <taxon>Actinomycetes</taxon>
        <taxon>Bifidobacteriales</taxon>
        <taxon>Bifidobacteriaceae</taxon>
        <taxon>Bifidobacterium</taxon>
    </lineage>
</organism>
<dbReference type="AlphaFoldDB" id="A0AA87LPC0"/>
<gene>
    <name evidence="1" type="ORF">HMPREF1313_1417</name>
</gene>
<evidence type="ECO:0000313" key="1">
    <source>
        <dbReference type="EMBL" id="EIJ23980.1"/>
    </source>
</evidence>
<name>A0AA87LPC0_BIFLL</name>
<proteinExistence type="predicted"/>
<comment type="caution">
    <text evidence="1">The sequence shown here is derived from an EMBL/GenBank/DDBJ whole genome shotgun (WGS) entry which is preliminary data.</text>
</comment>
<dbReference type="Proteomes" id="UP000006410">
    <property type="component" value="Unassembled WGS sequence"/>
</dbReference>
<evidence type="ECO:0000313" key="2">
    <source>
        <dbReference type="Proteomes" id="UP000006410"/>
    </source>
</evidence>
<protein>
    <submittedName>
        <fullName evidence="1">Uncharacterized protein</fullName>
    </submittedName>
</protein>
<accession>A0AA87LPC0</accession>
<sequence>MTQPTNDDYVYRCQVSAAIDQLRLALETADTGERIHLLNGALSNTGNAIGQLALFESDGSRRPERR</sequence>